<comment type="similarity">
    <text evidence="1 2">Belongs to the enoyl-CoA hydratase/isomerase family.</text>
</comment>
<proteinExistence type="inferred from homology"/>
<gene>
    <name evidence="3" type="ORF">ACFSBL_16105</name>
</gene>
<dbReference type="Gene3D" id="3.90.226.10">
    <property type="entry name" value="2-enoyl-CoA Hydratase, Chain A, domain 1"/>
    <property type="match status" value="1"/>
</dbReference>
<reference evidence="3 4" key="1">
    <citation type="journal article" date="2019" name="Int. J. Syst. Evol. Microbiol.">
        <title>The Global Catalogue of Microorganisms (GCM) 10K type strain sequencing project: providing services to taxonomists for standard genome sequencing and annotation.</title>
        <authorList>
            <consortium name="The Broad Institute Genomics Platform"/>
            <consortium name="The Broad Institute Genome Sequencing Center for Infectious Disease"/>
            <person name="Wu L."/>
            <person name="Ma J."/>
        </authorList>
    </citation>
    <scope>NUCLEOTIDE SEQUENCE [LARGE SCALE GENOMIC DNA]</scope>
    <source>
        <strain evidence="3 4">CGMCC 1.10390</strain>
    </source>
</reference>
<dbReference type="InterPro" id="IPR001753">
    <property type="entry name" value="Enoyl-CoA_hydra/iso"/>
</dbReference>
<evidence type="ECO:0000313" key="4">
    <source>
        <dbReference type="Proteomes" id="UP001597034"/>
    </source>
</evidence>
<dbReference type="Proteomes" id="UP001597034">
    <property type="component" value="Unassembled WGS sequence"/>
</dbReference>
<dbReference type="AlphaFoldDB" id="A0ABD6DQ38"/>
<dbReference type="PANTHER" id="PTHR11941">
    <property type="entry name" value="ENOYL-COA HYDRATASE-RELATED"/>
    <property type="match status" value="1"/>
</dbReference>
<dbReference type="CDD" id="cd06558">
    <property type="entry name" value="crotonase-like"/>
    <property type="match status" value="1"/>
</dbReference>
<organism evidence="3 4">
    <name type="scientific">Haloarchaeobius litoreus</name>
    <dbReference type="NCBI Taxonomy" id="755306"/>
    <lineage>
        <taxon>Archaea</taxon>
        <taxon>Methanobacteriati</taxon>
        <taxon>Methanobacteriota</taxon>
        <taxon>Stenosarchaea group</taxon>
        <taxon>Halobacteria</taxon>
        <taxon>Halobacteriales</taxon>
        <taxon>Halorubellaceae</taxon>
        <taxon>Haloarchaeobius</taxon>
    </lineage>
</organism>
<dbReference type="InterPro" id="IPR029045">
    <property type="entry name" value="ClpP/crotonase-like_dom_sf"/>
</dbReference>
<dbReference type="EMBL" id="JBHUDO010000003">
    <property type="protein sequence ID" value="MFD1647213.1"/>
    <property type="molecule type" value="Genomic_DNA"/>
</dbReference>
<keyword evidence="4" id="KW-1185">Reference proteome</keyword>
<dbReference type="InterPro" id="IPR018376">
    <property type="entry name" value="Enoyl-CoA_hyd/isom_CS"/>
</dbReference>
<comment type="caution">
    <text evidence="3">The sequence shown here is derived from an EMBL/GenBank/DDBJ whole genome shotgun (WGS) entry which is preliminary data.</text>
</comment>
<dbReference type="Pfam" id="PF00378">
    <property type="entry name" value="ECH_1"/>
    <property type="match status" value="1"/>
</dbReference>
<dbReference type="SUPFAM" id="SSF52096">
    <property type="entry name" value="ClpP/crotonase"/>
    <property type="match status" value="1"/>
</dbReference>
<dbReference type="RefSeq" id="WP_256400727.1">
    <property type="nucleotide sequence ID" value="NZ_JANHJR010000003.1"/>
</dbReference>
<accession>A0ABD6DQ38</accession>
<sequence length="229" mass="23504">MIETAVDGGVTRVMLSRPTRRNAFTEAGLRALRSAVTGAETPVVLLTGAGDAFSAGADLAVVAGLDREGAREFARLGQSVATAIEEAEAVVVAGIDGPARGGGVELALACDVRVATPRATFAETGVSLGLFGAWGGTARLPRVVGEGEAMDLALSGRTVDADEALRMGLVSRVVDEPAAVAAEIAANDPAALPVLKRRMRDDADQAVQHAREADAFADLVEQNASDLSW</sequence>
<protein>
    <submittedName>
        <fullName evidence="3">Enoyl-CoA hydratase/isomerase family protein</fullName>
    </submittedName>
</protein>
<dbReference type="PROSITE" id="PS00166">
    <property type="entry name" value="ENOYL_COA_HYDRATASE"/>
    <property type="match status" value="1"/>
</dbReference>
<dbReference type="PANTHER" id="PTHR11941:SF54">
    <property type="entry name" value="ENOYL-COA HYDRATASE, MITOCHONDRIAL"/>
    <property type="match status" value="1"/>
</dbReference>
<name>A0ABD6DQ38_9EURY</name>
<evidence type="ECO:0000313" key="3">
    <source>
        <dbReference type="EMBL" id="MFD1647213.1"/>
    </source>
</evidence>
<evidence type="ECO:0000256" key="1">
    <source>
        <dbReference type="ARBA" id="ARBA00005254"/>
    </source>
</evidence>
<dbReference type="GO" id="GO:0003824">
    <property type="term" value="F:catalytic activity"/>
    <property type="evidence" value="ECO:0007669"/>
    <property type="project" value="UniProtKB-ARBA"/>
</dbReference>
<evidence type="ECO:0000256" key="2">
    <source>
        <dbReference type="RuleBase" id="RU003707"/>
    </source>
</evidence>